<organism evidence="1 2">
    <name type="scientific">Brassica cretica</name>
    <name type="common">Mustard</name>
    <dbReference type="NCBI Taxonomy" id="69181"/>
    <lineage>
        <taxon>Eukaryota</taxon>
        <taxon>Viridiplantae</taxon>
        <taxon>Streptophyta</taxon>
        <taxon>Embryophyta</taxon>
        <taxon>Tracheophyta</taxon>
        <taxon>Spermatophyta</taxon>
        <taxon>Magnoliopsida</taxon>
        <taxon>eudicotyledons</taxon>
        <taxon>Gunneridae</taxon>
        <taxon>Pentapetalae</taxon>
        <taxon>rosids</taxon>
        <taxon>malvids</taxon>
        <taxon>Brassicales</taxon>
        <taxon>Brassicaceae</taxon>
        <taxon>Brassiceae</taxon>
        <taxon>Brassica</taxon>
    </lineage>
</organism>
<accession>A0ABQ7CKR6</accession>
<name>A0ABQ7CKR6_BRACR</name>
<evidence type="ECO:0000313" key="2">
    <source>
        <dbReference type="Proteomes" id="UP000266723"/>
    </source>
</evidence>
<dbReference type="Proteomes" id="UP000266723">
    <property type="component" value="Unassembled WGS sequence"/>
</dbReference>
<protein>
    <submittedName>
        <fullName evidence="1">Uncharacterized protein</fullName>
    </submittedName>
</protein>
<sequence length="153" mass="16845">MVLADIRDLWETREVFHFPRGRGRSWGPDPEYFIVGNRGSFSRGSWEPGFLPAGIQRPVSCLGSGGIQYLSIFPQQFAPYCSISSSNSWNNLCTQVNRSFSFPVGFPQAGHRSSSPAIPGDGKLWASDVVLETAEPGALMFFEEELYALMCGG</sequence>
<evidence type="ECO:0000313" key="1">
    <source>
        <dbReference type="EMBL" id="KAF3552072.1"/>
    </source>
</evidence>
<reference evidence="1 2" key="1">
    <citation type="journal article" date="2020" name="BMC Genomics">
        <title>Intraspecific diversification of the crop wild relative Brassica cretica Lam. using demographic model selection.</title>
        <authorList>
            <person name="Kioukis A."/>
            <person name="Michalopoulou V.A."/>
            <person name="Briers L."/>
            <person name="Pirintsos S."/>
            <person name="Studholme D.J."/>
            <person name="Pavlidis P."/>
            <person name="Sarris P.F."/>
        </authorList>
    </citation>
    <scope>NUCLEOTIDE SEQUENCE [LARGE SCALE GENOMIC DNA]</scope>
    <source>
        <strain evidence="2">cv. PFS-1207/04</strain>
    </source>
</reference>
<proteinExistence type="predicted"/>
<comment type="caution">
    <text evidence="1">The sequence shown here is derived from an EMBL/GenBank/DDBJ whole genome shotgun (WGS) entry which is preliminary data.</text>
</comment>
<keyword evidence="2" id="KW-1185">Reference proteome</keyword>
<gene>
    <name evidence="1" type="ORF">DY000_02006347</name>
</gene>
<dbReference type="EMBL" id="QGKV02000832">
    <property type="protein sequence ID" value="KAF3552072.1"/>
    <property type="molecule type" value="Genomic_DNA"/>
</dbReference>